<evidence type="ECO:0000313" key="3">
    <source>
        <dbReference type="EMBL" id="QDV05576.1"/>
    </source>
</evidence>
<dbReference type="InterPro" id="IPR055733">
    <property type="entry name" value="DUF7309"/>
</dbReference>
<proteinExistence type="predicted"/>
<dbReference type="EMBL" id="CP036434">
    <property type="protein sequence ID" value="QDV05576.1"/>
    <property type="molecule type" value="Genomic_DNA"/>
</dbReference>
<protein>
    <recommendedName>
        <fullName evidence="2">DUF7309 domain-containing protein</fullName>
    </recommendedName>
</protein>
<dbReference type="Proteomes" id="UP000320390">
    <property type="component" value="Chromosome"/>
</dbReference>
<evidence type="ECO:0000313" key="4">
    <source>
        <dbReference type="Proteomes" id="UP000320390"/>
    </source>
</evidence>
<dbReference type="Pfam" id="PF23988">
    <property type="entry name" value="DUF7309"/>
    <property type="match status" value="1"/>
</dbReference>
<feature type="region of interest" description="Disordered" evidence="1">
    <location>
        <begin position="673"/>
        <end position="708"/>
    </location>
</feature>
<dbReference type="RefSeq" id="WP_145194993.1">
    <property type="nucleotide sequence ID" value="NZ_CP036434.1"/>
</dbReference>
<sequence length="708" mass="77020">MAKKTPKKDGKDKLFVDLIAAAMAFKSRRLWEHADSDDPISVRLEGEEHPLIVSVLGSAGMEVGVSIIRGPNAMRFFEDVLLAGGAVDPGYECELLSMTFDPRSSLPPEFLSPIEGSGRVFGKDASVPSFVEAALGKKPGPMSRPGIRLVLVVLQALLLASAGGKLIPRRWDWRRRVLELSLEGKGKKAKVHDSVVVWPESGDGESEDAGTESTVASAVLGKRWYDETAAAEPTNCVWGVATLASPGIENDPRDLEVVLARDERTGLMLTPQIVEAGHPEELADAFLELFKAELPDDDHRPGLPKQVNFLQKRPALQLGTALDALGVKFTVDPDQEELVEAVNRLRESFYQREPDSLSDGGPDSIHEWKAADKRLTESLFRAGRITKTTMFKERLLAGFFGDAIEGMELLEHGREHGAIDTYLGWILLRYRARPGAPTVAERLRDQRRLGLLEQTLLEARIEAKAIVGRVVSTDPGASLEIENSLTGERHTVHDLTMSKTASVNDGLIVELFPVKEWTFASLVGPSIPPFAIPQTLQQLESRGIEFEDGCMVGDRSGLGELYLFEVPMPIVRNQDGDVIEPMTLTFKIEPGTDVAALLEELPEVSMNSDGTWAMVQEWETSDPFGTFDAGSSSPGDGLVLAEFEVVADELLAHVDSGKRALAVKEQLGSLRGLRYAHTRSTPTPPPGKRPAGMTPPSDMGLGFSGSGS</sequence>
<dbReference type="AlphaFoldDB" id="A0A518ENA6"/>
<name>A0A518ENA6_9BACT</name>
<gene>
    <name evidence="3" type="ORF">Poly30_10740</name>
</gene>
<keyword evidence="4" id="KW-1185">Reference proteome</keyword>
<evidence type="ECO:0000256" key="1">
    <source>
        <dbReference type="SAM" id="MobiDB-lite"/>
    </source>
</evidence>
<reference evidence="3 4" key="1">
    <citation type="submission" date="2019-02" db="EMBL/GenBank/DDBJ databases">
        <title>Deep-cultivation of Planctomycetes and their phenomic and genomic characterization uncovers novel biology.</title>
        <authorList>
            <person name="Wiegand S."/>
            <person name="Jogler M."/>
            <person name="Boedeker C."/>
            <person name="Pinto D."/>
            <person name="Vollmers J."/>
            <person name="Rivas-Marin E."/>
            <person name="Kohn T."/>
            <person name="Peeters S.H."/>
            <person name="Heuer A."/>
            <person name="Rast P."/>
            <person name="Oberbeckmann S."/>
            <person name="Bunk B."/>
            <person name="Jeske O."/>
            <person name="Meyerdierks A."/>
            <person name="Storesund J.E."/>
            <person name="Kallscheuer N."/>
            <person name="Luecker S."/>
            <person name="Lage O.M."/>
            <person name="Pohl T."/>
            <person name="Merkel B.J."/>
            <person name="Hornburger P."/>
            <person name="Mueller R.-W."/>
            <person name="Bruemmer F."/>
            <person name="Labrenz M."/>
            <person name="Spormann A.M."/>
            <person name="Op den Camp H."/>
            <person name="Overmann J."/>
            <person name="Amann R."/>
            <person name="Jetten M.S.M."/>
            <person name="Mascher T."/>
            <person name="Medema M.H."/>
            <person name="Devos D.P."/>
            <person name="Kaster A.-K."/>
            <person name="Ovreas L."/>
            <person name="Rohde M."/>
            <person name="Galperin M.Y."/>
            <person name="Jogler C."/>
        </authorList>
    </citation>
    <scope>NUCLEOTIDE SEQUENCE [LARGE SCALE GENOMIC DNA]</scope>
    <source>
        <strain evidence="3 4">Poly30</strain>
    </source>
</reference>
<feature type="domain" description="DUF7309" evidence="2">
    <location>
        <begin position="18"/>
        <end position="158"/>
    </location>
</feature>
<evidence type="ECO:0000259" key="2">
    <source>
        <dbReference type="Pfam" id="PF23988"/>
    </source>
</evidence>
<organism evidence="3 4">
    <name type="scientific">Saltatorellus ferox</name>
    <dbReference type="NCBI Taxonomy" id="2528018"/>
    <lineage>
        <taxon>Bacteria</taxon>
        <taxon>Pseudomonadati</taxon>
        <taxon>Planctomycetota</taxon>
        <taxon>Planctomycetia</taxon>
        <taxon>Planctomycetia incertae sedis</taxon>
        <taxon>Saltatorellus</taxon>
    </lineage>
</organism>
<accession>A0A518ENA6</accession>